<sequence>MAYLTVWQGDDVQRRVKGVVTWFELGGERQKPDAVTA</sequence>
<proteinExistence type="predicted"/>
<protein>
    <submittedName>
        <fullName evidence="1">Ybl66</fullName>
    </submittedName>
</protein>
<gene>
    <name evidence="1" type="primary">ybl66_2</name>
    <name evidence="1" type="ORF">NCTC8009_04222</name>
</gene>
<organism evidence="1 2">
    <name type="scientific">Escherichia coli</name>
    <dbReference type="NCBI Taxonomy" id="562"/>
    <lineage>
        <taxon>Bacteria</taxon>
        <taxon>Pseudomonadati</taxon>
        <taxon>Pseudomonadota</taxon>
        <taxon>Gammaproteobacteria</taxon>
        <taxon>Enterobacterales</taxon>
        <taxon>Enterobacteriaceae</taxon>
        <taxon>Escherichia</taxon>
    </lineage>
</organism>
<dbReference type="EMBL" id="UARW01000010">
    <property type="protein sequence ID" value="SQD03724.1"/>
    <property type="molecule type" value="Genomic_DNA"/>
</dbReference>
<dbReference type="Proteomes" id="UP000250991">
    <property type="component" value="Unassembled WGS sequence"/>
</dbReference>
<evidence type="ECO:0000313" key="2">
    <source>
        <dbReference type="Proteomes" id="UP000250991"/>
    </source>
</evidence>
<reference evidence="1 2" key="1">
    <citation type="submission" date="2018-06" db="EMBL/GenBank/DDBJ databases">
        <authorList>
            <consortium name="Pathogen Informatics"/>
            <person name="Doyle S."/>
        </authorList>
    </citation>
    <scope>NUCLEOTIDE SEQUENCE [LARGE SCALE GENOMIC DNA]</scope>
    <source>
        <strain evidence="1 2">NCTC8009</strain>
    </source>
</reference>
<name>A0A2X3K9W6_ECOLX</name>
<dbReference type="AlphaFoldDB" id="A0A2X3K9W6"/>
<evidence type="ECO:0000313" key="1">
    <source>
        <dbReference type="EMBL" id="SQD03724.1"/>
    </source>
</evidence>
<accession>A0A2X3K9W6</accession>